<sequence length="38" mass="4463">MKSQFLQWATPTHNFASANFRHYIIMIVEARSGQLRVL</sequence>
<proteinExistence type="predicted"/>
<evidence type="ECO:0000313" key="1">
    <source>
        <dbReference type="EMBL" id="AUB37033.1"/>
    </source>
</evidence>
<evidence type="ECO:0000313" key="2">
    <source>
        <dbReference type="Proteomes" id="UP000232003"/>
    </source>
</evidence>
<accession>A0A2K8SNZ5</accession>
<dbReference type="KEGG" id="nfl:COO91_02965"/>
<keyword evidence="2" id="KW-1185">Reference proteome</keyword>
<name>A0A2K8SNZ5_9NOSO</name>
<protein>
    <submittedName>
        <fullName evidence="1">Uncharacterized protein</fullName>
    </submittedName>
</protein>
<dbReference type="AlphaFoldDB" id="A0A2K8SNZ5"/>
<organism evidence="1 2">
    <name type="scientific">Nostoc flagelliforme CCNUN1</name>
    <dbReference type="NCBI Taxonomy" id="2038116"/>
    <lineage>
        <taxon>Bacteria</taxon>
        <taxon>Bacillati</taxon>
        <taxon>Cyanobacteriota</taxon>
        <taxon>Cyanophyceae</taxon>
        <taxon>Nostocales</taxon>
        <taxon>Nostocaceae</taxon>
        <taxon>Nostoc</taxon>
    </lineage>
</organism>
<dbReference type="EMBL" id="CP024785">
    <property type="protein sequence ID" value="AUB37033.1"/>
    <property type="molecule type" value="Genomic_DNA"/>
</dbReference>
<dbReference type="Proteomes" id="UP000232003">
    <property type="component" value="Chromosome"/>
</dbReference>
<reference evidence="1 2" key="1">
    <citation type="submission" date="2017-11" db="EMBL/GenBank/DDBJ databases">
        <title>Complete genome of a free-living desiccation-tolerant cyanobacterium and its photosynthetic adaptation to extreme terrestrial habitat.</title>
        <authorList>
            <person name="Shang J."/>
        </authorList>
    </citation>
    <scope>NUCLEOTIDE SEQUENCE [LARGE SCALE GENOMIC DNA]</scope>
    <source>
        <strain evidence="1 2">CCNUN1</strain>
    </source>
</reference>
<gene>
    <name evidence="1" type="ORF">COO91_02965</name>
</gene>